<reference evidence="4 5" key="1">
    <citation type="submission" date="2015-03" db="EMBL/GenBank/DDBJ databases">
        <title>Draft genome sequence of Elstera litoralis.</title>
        <authorList>
            <person name="Rahalkar M.C."/>
            <person name="Dhakephalkar P.K."/>
            <person name="Pore S.D."/>
            <person name="Arora P."/>
            <person name="Kapse N.G."/>
            <person name="Pandit P.S."/>
        </authorList>
    </citation>
    <scope>NUCLEOTIDE SEQUENCE [LARGE SCALE GENOMIC DNA]</scope>
    <source>
        <strain evidence="4 5">Dia-1</strain>
    </source>
</reference>
<comment type="subcellular location">
    <subcellularLocation>
        <location evidence="1">Secreted</location>
    </subcellularLocation>
</comment>
<dbReference type="InterPro" id="IPR050557">
    <property type="entry name" value="RTX_toxin/Mannuronan_C5-epim"/>
</dbReference>
<protein>
    <recommendedName>
        <fullName evidence="6">Calcium-binding protein</fullName>
    </recommendedName>
</protein>
<evidence type="ECO:0008006" key="6">
    <source>
        <dbReference type="Google" id="ProtNLM"/>
    </source>
</evidence>
<dbReference type="InterPro" id="IPR011049">
    <property type="entry name" value="Serralysin-like_metalloprot_C"/>
</dbReference>
<dbReference type="InterPro" id="IPR018511">
    <property type="entry name" value="Hemolysin-typ_Ca-bd_CS"/>
</dbReference>
<accession>A0A0F3IWB6</accession>
<feature type="non-terminal residue" evidence="4">
    <location>
        <position position="1169"/>
    </location>
</feature>
<dbReference type="SUPFAM" id="SSF51120">
    <property type="entry name" value="beta-Roll"/>
    <property type="match status" value="4"/>
</dbReference>
<organism evidence="4 5">
    <name type="scientific">Elstera litoralis</name>
    <dbReference type="NCBI Taxonomy" id="552518"/>
    <lineage>
        <taxon>Bacteria</taxon>
        <taxon>Pseudomonadati</taxon>
        <taxon>Pseudomonadota</taxon>
        <taxon>Alphaproteobacteria</taxon>
        <taxon>Rhodospirillales</taxon>
        <taxon>Rhodospirillaceae</taxon>
        <taxon>Elstera</taxon>
    </lineage>
</organism>
<evidence type="ECO:0000256" key="2">
    <source>
        <dbReference type="ARBA" id="ARBA00022525"/>
    </source>
</evidence>
<dbReference type="Proteomes" id="UP000033774">
    <property type="component" value="Unassembled WGS sequence"/>
</dbReference>
<evidence type="ECO:0000256" key="1">
    <source>
        <dbReference type="ARBA" id="ARBA00004613"/>
    </source>
</evidence>
<dbReference type="AlphaFoldDB" id="A0A0F3IWB6"/>
<dbReference type="GO" id="GO:0005576">
    <property type="term" value="C:extracellular region"/>
    <property type="evidence" value="ECO:0007669"/>
    <property type="project" value="UniProtKB-SubCell"/>
</dbReference>
<sequence>MAEVAFDADYYLSANPDVQRAIVNGIFPDAATHFRLIGAAEGRNPNAAFNSAFYLAQNPDVRAAIVAGAFPSAWAHYLNYGAAEGRLPSSDVNGFDAAAYLAANPDVKAAGYTETTALSHYVFYGIFENRQSAPLAGTVLTGSGAGTANDDRFIPMIGLGPSTRIDADGQALTGDTLVLTKDTAPMLTLLDLTRSTDQNRTGEQAGSPTGPTLIGFENIDGSRALLDLTLTGLSWGEGRGSVLTGGAGRDVITGGAGSDVLTGNTGNDSLTGDAGTDTLIGGLGNDSLAGGTGNDTLSDDGGDDQGFGDAGHDVIDLGIGRNLADGGEGNDTITANSGTETLTGGAGNDSFRLRSGALQSGDNLQGGEGQDALLLHLTAADAGSFIFDASAGAALGGIDALVLMDMSGTSAAKQFRIVLTDGFLAANGRSDGLIIDARGLPNASQLVFDLSQLTAASAGLLTSGAVRILASPTLEVRDQAQVLITSGYVAATGNSNLLPVSAFTLISQTGITAGQDGAYNSDRTILVPQTVTTPTPPTPPVTPVTPTPPAATLVLTTGLTDSLVPAAAGTNESFTGGVGTLNGTDTVNGNGGTDTLTLTGQSGATINNAGTATVTDIDTVAIQTAATASVNGTGFTSIGEVIVTGTGALTVLTPSANLATNTPFVLGAGYAQTLTDASNLVQKYALAGSATGAMIVTGRSGVTVEVRSASALSTLMTGTGTATLTGSGTLTLGSFGGATVLDASAMTGALTYTAPLGTTVQSGSGNDIITAGGGGPNISTGGGDDTIVGGGNIGTTAVINGGTGNDLLTVSSSGGAGSLNNVSQVETIRLSNGFAYSWTVGAGSVHATDTTGVTIDGSALTSTSTLMFSGASITGHAVTATGGTGNDTIGGGDLADSLTGGDGNDTLGGAIGNDSLFGEGGNDTLHGHAGNDSLVGGAGNDVLAGGSDNDTLDGGLGDDSLDGGLGNDSLIGGVGGDYIFGDSGDDQLFGDDGNDALDGSTGNDTLNGGDGDDNLDGGADNDTFVLANKLTSSDTIIGGSGTDNITLTARNADSDLDRVTGVETITLTDGASYQYVVTAASGHSSDTTGVTLNGGSLTGTNALYFDATNVSGHSVTVQGGAAADSIFLNAATTSSVNAGAGNDTITIATGAATLATGTINGGSGSDTLA</sequence>
<feature type="region of interest" description="Disordered" evidence="3">
    <location>
        <begin position="254"/>
        <end position="273"/>
    </location>
</feature>
<dbReference type="EMBL" id="LAJY01000020">
    <property type="protein sequence ID" value="KJV10986.1"/>
    <property type="molecule type" value="Genomic_DNA"/>
</dbReference>
<feature type="compositionally biased region" description="Polar residues" evidence="3">
    <location>
        <begin position="331"/>
        <end position="342"/>
    </location>
</feature>
<feature type="compositionally biased region" description="Low complexity" evidence="3">
    <location>
        <begin position="998"/>
        <end position="1007"/>
    </location>
</feature>
<proteinExistence type="predicted"/>
<name>A0A0F3IWB6_9PROT</name>
<dbReference type="Pfam" id="PF00353">
    <property type="entry name" value="HemolysinCabind"/>
    <property type="match status" value="8"/>
</dbReference>
<feature type="region of interest" description="Disordered" evidence="3">
    <location>
        <begin position="989"/>
        <end position="1015"/>
    </location>
</feature>
<feature type="compositionally biased region" description="Polar residues" evidence="3">
    <location>
        <begin position="261"/>
        <end position="270"/>
    </location>
</feature>
<comment type="caution">
    <text evidence="4">The sequence shown here is derived from an EMBL/GenBank/DDBJ whole genome shotgun (WGS) entry which is preliminary data.</text>
</comment>
<dbReference type="InterPro" id="IPR001343">
    <property type="entry name" value="Hemolysn_Ca-bd"/>
</dbReference>
<evidence type="ECO:0000256" key="3">
    <source>
        <dbReference type="SAM" id="MobiDB-lite"/>
    </source>
</evidence>
<keyword evidence="5" id="KW-1185">Reference proteome</keyword>
<gene>
    <name evidence="4" type="ORF">VZ95_01310</name>
</gene>
<dbReference type="Gene3D" id="2.150.10.10">
    <property type="entry name" value="Serralysin-like metalloprotease, C-terminal"/>
    <property type="match status" value="4"/>
</dbReference>
<keyword evidence="2" id="KW-0964">Secreted</keyword>
<dbReference type="PANTHER" id="PTHR38340">
    <property type="entry name" value="S-LAYER PROTEIN"/>
    <property type="match status" value="1"/>
</dbReference>
<dbReference type="RefSeq" id="WP_045774277.1">
    <property type="nucleotide sequence ID" value="NZ_LAJY01000020.1"/>
</dbReference>
<feature type="region of interest" description="Disordered" evidence="3">
    <location>
        <begin position="326"/>
        <end position="348"/>
    </location>
</feature>
<dbReference type="PANTHER" id="PTHR38340:SF1">
    <property type="entry name" value="S-LAYER PROTEIN"/>
    <property type="match status" value="1"/>
</dbReference>
<dbReference type="PRINTS" id="PR00313">
    <property type="entry name" value="CABNDNGRPT"/>
</dbReference>
<evidence type="ECO:0000313" key="4">
    <source>
        <dbReference type="EMBL" id="KJV10986.1"/>
    </source>
</evidence>
<dbReference type="PROSITE" id="PS00330">
    <property type="entry name" value="HEMOLYSIN_CALCIUM"/>
    <property type="match status" value="6"/>
</dbReference>
<evidence type="ECO:0000313" key="5">
    <source>
        <dbReference type="Proteomes" id="UP000033774"/>
    </source>
</evidence>
<dbReference type="GO" id="GO:0005509">
    <property type="term" value="F:calcium ion binding"/>
    <property type="evidence" value="ECO:0007669"/>
    <property type="project" value="InterPro"/>
</dbReference>